<evidence type="ECO:0008006" key="2">
    <source>
        <dbReference type="Google" id="ProtNLM"/>
    </source>
</evidence>
<proteinExistence type="predicted"/>
<dbReference type="RefSeq" id="WP_296940190.1">
    <property type="nucleotide sequence ID" value="NZ_LT599032.1"/>
</dbReference>
<reference evidence="1" key="1">
    <citation type="submission" date="2016-04" db="EMBL/GenBank/DDBJ databases">
        <authorList>
            <person name="Evans L.H."/>
            <person name="Alamgir A."/>
            <person name="Owens N."/>
            <person name="Weber N.D."/>
            <person name="Virtaneva K."/>
            <person name="Barbian K."/>
            <person name="Babar A."/>
            <person name="Rosenke K."/>
        </authorList>
    </citation>
    <scope>NUCLEOTIDE SEQUENCE</scope>
    <source>
        <strain evidence="1">86-1</strain>
    </source>
</reference>
<protein>
    <recommendedName>
        <fullName evidence="2">DUF4292 domain-containing protein</fullName>
    </recommendedName>
</protein>
<gene>
    <name evidence="1" type="ORF">KL86DYS1_11875</name>
</gene>
<accession>A0A212JCY1</accession>
<sequence>MRLNGLNKIAVLLFIISALFAGSSCKSKKIITTGGTLEEKSHNRIIEDALSSEVNFKTLTTKGSVEFKAGNSSQKVPAVFKIVKDSILQVSIRIPILGGEAMRLTITRDSIFMVDRMKKQYIAERFKDSKAIAGFDFNFYNLQALFTNKLFIPGNREVTEKDFQKYDISSANDVYMLKTKGKGDLLYNFAVDATNHVASTLIYNEKKKITLQWSYNDFIKDNNLVYPTNMQAKVDVAKRRVDINITYDKLEIDKSFSIDNSISSKYTKVDFSDLIGTYIKKK</sequence>
<evidence type="ECO:0000313" key="1">
    <source>
        <dbReference type="EMBL" id="SBV97307.1"/>
    </source>
</evidence>
<name>A0A212JCY1_9BACT</name>
<dbReference type="AlphaFoldDB" id="A0A212JCY1"/>
<dbReference type="EMBL" id="FLUM01000001">
    <property type="protein sequence ID" value="SBV97307.1"/>
    <property type="molecule type" value="Genomic_DNA"/>
</dbReference>
<organism evidence="1">
    <name type="scientific">uncultured Dysgonomonas sp</name>
    <dbReference type="NCBI Taxonomy" id="206096"/>
    <lineage>
        <taxon>Bacteria</taxon>
        <taxon>Pseudomonadati</taxon>
        <taxon>Bacteroidota</taxon>
        <taxon>Bacteroidia</taxon>
        <taxon>Bacteroidales</taxon>
        <taxon>Dysgonomonadaceae</taxon>
        <taxon>Dysgonomonas</taxon>
        <taxon>environmental samples</taxon>
    </lineage>
</organism>
<dbReference type="Pfam" id="PF14125">
    <property type="entry name" value="DUF4292"/>
    <property type="match status" value="1"/>
</dbReference>
<dbReference type="PROSITE" id="PS51257">
    <property type="entry name" value="PROKAR_LIPOPROTEIN"/>
    <property type="match status" value="1"/>
</dbReference>
<dbReference type="InterPro" id="IPR025634">
    <property type="entry name" value="DUF4292"/>
</dbReference>